<accession>A0A6A6GJD2</accession>
<dbReference type="Proteomes" id="UP000799538">
    <property type="component" value="Unassembled WGS sequence"/>
</dbReference>
<feature type="compositionally biased region" description="Low complexity" evidence="1">
    <location>
        <begin position="41"/>
        <end position="66"/>
    </location>
</feature>
<name>A0A6A6GJD2_9PEZI</name>
<proteinExistence type="predicted"/>
<organism evidence="2 3">
    <name type="scientific">Elsinoe ampelina</name>
    <dbReference type="NCBI Taxonomy" id="302913"/>
    <lineage>
        <taxon>Eukaryota</taxon>
        <taxon>Fungi</taxon>
        <taxon>Dikarya</taxon>
        <taxon>Ascomycota</taxon>
        <taxon>Pezizomycotina</taxon>
        <taxon>Dothideomycetes</taxon>
        <taxon>Dothideomycetidae</taxon>
        <taxon>Myriangiales</taxon>
        <taxon>Elsinoaceae</taxon>
        <taxon>Elsinoe</taxon>
    </lineage>
</organism>
<keyword evidence="3" id="KW-1185">Reference proteome</keyword>
<evidence type="ECO:0000313" key="3">
    <source>
        <dbReference type="Proteomes" id="UP000799538"/>
    </source>
</evidence>
<feature type="region of interest" description="Disordered" evidence="1">
    <location>
        <begin position="1"/>
        <end position="71"/>
    </location>
</feature>
<sequence>MDPRRPSGPSVQQSINIEDDPPVTTAPTAHMYEARSNTSQTAATAEAEATAATTAATTADTTHPATDGSEVPDASAQIVDMLTGNTLKGRPWNEVGPAATSAFVARYRDLVSDLPLTMNTVRVLVVCVLTYKGEIPQRVYTARTVRCIAALYIAILRSQMLVGRMGGEARTQELPSIAYANLAIRSAIDWGLGDLDTSLGPPVVTLQNLLEATAFVRHRQTSRNDELARIVVVSRNDPIALEQALILLENPARCKPGSLPRSKLPPPRLDALLAWVQHHWVRQFGTQGR</sequence>
<gene>
    <name evidence="2" type="ORF">BDZ85DRAFT_71296</name>
</gene>
<dbReference type="AlphaFoldDB" id="A0A6A6GJD2"/>
<reference evidence="3" key="1">
    <citation type="journal article" date="2020" name="Stud. Mycol.">
        <title>101 Dothideomycetes genomes: A test case for predicting lifestyles and emergence of pathogens.</title>
        <authorList>
            <person name="Haridas S."/>
            <person name="Albert R."/>
            <person name="Binder M."/>
            <person name="Bloem J."/>
            <person name="LaButti K."/>
            <person name="Salamov A."/>
            <person name="Andreopoulos B."/>
            <person name="Baker S."/>
            <person name="Barry K."/>
            <person name="Bills G."/>
            <person name="Bluhm B."/>
            <person name="Cannon C."/>
            <person name="Castanera R."/>
            <person name="Culley D."/>
            <person name="Daum C."/>
            <person name="Ezra D."/>
            <person name="Gonzalez J."/>
            <person name="Henrissat B."/>
            <person name="Kuo A."/>
            <person name="Liang C."/>
            <person name="Lipzen A."/>
            <person name="Lutzoni F."/>
            <person name="Magnuson J."/>
            <person name="Mondo S."/>
            <person name="Nolan M."/>
            <person name="Ohm R."/>
            <person name="Pangilinan J."/>
            <person name="Park H.-J."/>
            <person name="Ramirez L."/>
            <person name="Alfaro M."/>
            <person name="Sun H."/>
            <person name="Tritt A."/>
            <person name="Yoshinaga Y."/>
            <person name="Zwiers L.-H."/>
            <person name="Turgeon B."/>
            <person name="Goodwin S."/>
            <person name="Spatafora J."/>
            <person name="Crous P."/>
            <person name="Grigoriev I."/>
        </authorList>
    </citation>
    <scope>NUCLEOTIDE SEQUENCE [LARGE SCALE GENOMIC DNA]</scope>
    <source>
        <strain evidence="3">CECT 20119</strain>
    </source>
</reference>
<evidence type="ECO:0000256" key="1">
    <source>
        <dbReference type="SAM" id="MobiDB-lite"/>
    </source>
</evidence>
<dbReference type="EMBL" id="ML992503">
    <property type="protein sequence ID" value="KAF2225781.1"/>
    <property type="molecule type" value="Genomic_DNA"/>
</dbReference>
<protein>
    <submittedName>
        <fullName evidence="2">Uncharacterized protein</fullName>
    </submittedName>
</protein>
<evidence type="ECO:0000313" key="2">
    <source>
        <dbReference type="EMBL" id="KAF2225781.1"/>
    </source>
</evidence>
<dbReference type="OrthoDB" id="10383720at2759"/>